<evidence type="ECO:0000256" key="1">
    <source>
        <dbReference type="ARBA" id="ARBA00004496"/>
    </source>
</evidence>
<dbReference type="Gene3D" id="3.40.50.720">
    <property type="entry name" value="NAD(P)-binding Rossmann-like Domain"/>
    <property type="match status" value="1"/>
</dbReference>
<organism evidence="10">
    <name type="scientific">freshwater metagenome</name>
    <dbReference type="NCBI Taxonomy" id="449393"/>
    <lineage>
        <taxon>unclassified sequences</taxon>
        <taxon>metagenomes</taxon>
        <taxon>ecological metagenomes</taxon>
    </lineage>
</organism>
<evidence type="ECO:0000256" key="3">
    <source>
        <dbReference type="ARBA" id="ARBA00011738"/>
    </source>
</evidence>
<gene>
    <name evidence="10" type="ORF">UFOPK2366_01054</name>
</gene>
<keyword evidence="7" id="KW-0520">NAD</keyword>
<comment type="pathway">
    <text evidence="2">Amine and polyamine metabolism; carnitine metabolism.</text>
</comment>
<evidence type="ECO:0000256" key="6">
    <source>
        <dbReference type="ARBA" id="ARBA00023002"/>
    </source>
</evidence>
<dbReference type="HAMAP" id="MF_02129">
    <property type="entry name" value="L_carnitine_dehydrog"/>
    <property type="match status" value="1"/>
</dbReference>
<protein>
    <recommendedName>
        <fullName evidence="4">carnitine 3-dehydrogenase</fullName>
        <ecNumber evidence="4">1.1.1.108</ecNumber>
    </recommendedName>
</protein>
<evidence type="ECO:0000256" key="2">
    <source>
        <dbReference type="ARBA" id="ARBA00004855"/>
    </source>
</evidence>
<dbReference type="InterPro" id="IPR006176">
    <property type="entry name" value="3-OHacyl-CoA_DH_NAD-bd"/>
</dbReference>
<dbReference type="Gene3D" id="1.10.1040.10">
    <property type="entry name" value="N-(1-d-carboxylethyl)-l-norvaline Dehydrogenase, domain 2"/>
    <property type="match status" value="1"/>
</dbReference>
<dbReference type="PANTHER" id="PTHR48075">
    <property type="entry name" value="3-HYDROXYACYL-COA DEHYDROGENASE FAMILY PROTEIN"/>
    <property type="match status" value="1"/>
</dbReference>
<evidence type="ECO:0000259" key="9">
    <source>
        <dbReference type="Pfam" id="PF02737"/>
    </source>
</evidence>
<dbReference type="Pfam" id="PF13279">
    <property type="entry name" value="4HBT_2"/>
    <property type="match status" value="1"/>
</dbReference>
<dbReference type="InterPro" id="IPR008927">
    <property type="entry name" value="6-PGluconate_DH-like_C_sf"/>
</dbReference>
<keyword evidence="6" id="KW-0560">Oxidoreductase</keyword>
<reference evidence="10" key="1">
    <citation type="submission" date="2020-05" db="EMBL/GenBank/DDBJ databases">
        <authorList>
            <person name="Chiriac C."/>
            <person name="Salcher M."/>
            <person name="Ghai R."/>
            <person name="Kavagutti S V."/>
        </authorList>
    </citation>
    <scope>NUCLEOTIDE SEQUENCE</scope>
</reference>
<evidence type="ECO:0000313" key="10">
    <source>
        <dbReference type="EMBL" id="CAB4697002.1"/>
    </source>
</evidence>
<feature type="domain" description="3-hydroxyacyl-CoA dehydrogenase C-terminal" evidence="8">
    <location>
        <begin position="188"/>
        <end position="256"/>
    </location>
</feature>
<dbReference type="NCBIfam" id="NF005716">
    <property type="entry name" value="PRK07531.1"/>
    <property type="match status" value="1"/>
</dbReference>
<dbReference type="GO" id="GO:0005737">
    <property type="term" value="C:cytoplasm"/>
    <property type="evidence" value="ECO:0007669"/>
    <property type="project" value="UniProtKB-SubCell"/>
</dbReference>
<dbReference type="Pfam" id="PF02737">
    <property type="entry name" value="3HCDH_N"/>
    <property type="match status" value="1"/>
</dbReference>
<dbReference type="InterPro" id="IPR013328">
    <property type="entry name" value="6PGD_dom2"/>
</dbReference>
<evidence type="ECO:0000256" key="7">
    <source>
        <dbReference type="ARBA" id="ARBA00023027"/>
    </source>
</evidence>
<comment type="subunit">
    <text evidence="3">Homodimer.</text>
</comment>
<dbReference type="InterPro" id="IPR026578">
    <property type="entry name" value="L-carnitine_dehydrogenase"/>
</dbReference>
<dbReference type="EC" id="1.1.1.108" evidence="4"/>
<dbReference type="CDD" id="cd00586">
    <property type="entry name" value="4HBT"/>
    <property type="match status" value="1"/>
</dbReference>
<keyword evidence="5" id="KW-0963">Cytoplasm</keyword>
<sequence length="495" mass="53889">MSPIPGLNTVGLLGGGVIGGGWAARFLLNGVDVVLYDPDPEAPRKVEAVIANARRAYAKLTMAPLPLEGTLRFVATPEEAVLGVDFVQESAPERLDLKQSILQRASAVADPSVVFGSSTSGILPTQIQTGMTHPERLVVGHPFNPVYLLPLVEICGGDATSTAAKERAAEVYTSIGMRPLMLTKEIDGFIADRLLEAVWREALWLINDGIATAQQIDDAIRFGAGLRWSFMGTFLVYRIAGGEAGMQHFLAQFGPTLQWPWTKLMDVPDLNQELIDTIVAQSDDQANGSTIRELEELRDDCLVSVMQGLRTVGYGAGEVLADFERALFDRAPAPAVAADSAQPLKVHEIRIPTDWVDYNGHTNDSRYAQLSGDAADAFLRYLGVDANYLRGGHSYYTVESHITYVAQSHAGDAVYVTSQVISYDEKRLHLFNRMHRADDHSLISTGEHMYLHVDTVAGKAMAAPPEMIERIAAVANAQTHLERPTQAGRFVGAPR</sequence>
<dbReference type="GO" id="GO:0009437">
    <property type="term" value="P:carnitine metabolic process"/>
    <property type="evidence" value="ECO:0007669"/>
    <property type="project" value="UniProtKB-UniPathway"/>
</dbReference>
<evidence type="ECO:0000259" key="8">
    <source>
        <dbReference type="Pfam" id="PF00725"/>
    </source>
</evidence>
<accession>A0A6J6PEP3</accession>
<dbReference type="GO" id="GO:0047728">
    <property type="term" value="F:carnitine 3-dehydrogenase activity"/>
    <property type="evidence" value="ECO:0007669"/>
    <property type="project" value="UniProtKB-EC"/>
</dbReference>
<dbReference type="InterPro" id="IPR036291">
    <property type="entry name" value="NAD(P)-bd_dom_sf"/>
</dbReference>
<evidence type="ECO:0000256" key="4">
    <source>
        <dbReference type="ARBA" id="ARBA00012956"/>
    </source>
</evidence>
<dbReference type="InterPro" id="IPR006108">
    <property type="entry name" value="3HC_DH_C"/>
</dbReference>
<dbReference type="SUPFAM" id="SSF48179">
    <property type="entry name" value="6-phosphogluconate dehydrogenase C-terminal domain-like"/>
    <property type="match status" value="1"/>
</dbReference>
<feature type="domain" description="3-hydroxyacyl-CoA dehydrogenase NAD binding" evidence="9">
    <location>
        <begin position="9"/>
        <end position="184"/>
    </location>
</feature>
<proteinExistence type="inferred from homology"/>
<dbReference type="EMBL" id="CAEZXM010000186">
    <property type="protein sequence ID" value="CAB4697002.1"/>
    <property type="molecule type" value="Genomic_DNA"/>
</dbReference>
<dbReference type="AlphaFoldDB" id="A0A6J6PEP3"/>
<dbReference type="UniPathway" id="UPA00117"/>
<dbReference type="PANTHER" id="PTHR48075:SF5">
    <property type="entry name" value="3-HYDROXYBUTYRYL-COA DEHYDROGENASE"/>
    <property type="match status" value="1"/>
</dbReference>
<dbReference type="Gene3D" id="3.10.129.10">
    <property type="entry name" value="Hotdog Thioesterase"/>
    <property type="match status" value="1"/>
</dbReference>
<dbReference type="InterPro" id="IPR029069">
    <property type="entry name" value="HotDog_dom_sf"/>
</dbReference>
<name>A0A6J6PEP3_9ZZZZ</name>
<dbReference type="Pfam" id="PF00725">
    <property type="entry name" value="3HCDH"/>
    <property type="match status" value="1"/>
</dbReference>
<dbReference type="GO" id="GO:0070403">
    <property type="term" value="F:NAD+ binding"/>
    <property type="evidence" value="ECO:0007669"/>
    <property type="project" value="InterPro"/>
</dbReference>
<dbReference type="SUPFAM" id="SSF54637">
    <property type="entry name" value="Thioesterase/thiol ester dehydrase-isomerase"/>
    <property type="match status" value="1"/>
</dbReference>
<dbReference type="SUPFAM" id="SSF51735">
    <property type="entry name" value="NAD(P)-binding Rossmann-fold domains"/>
    <property type="match status" value="1"/>
</dbReference>
<dbReference type="GO" id="GO:0006631">
    <property type="term" value="P:fatty acid metabolic process"/>
    <property type="evidence" value="ECO:0007669"/>
    <property type="project" value="InterPro"/>
</dbReference>
<evidence type="ECO:0000256" key="5">
    <source>
        <dbReference type="ARBA" id="ARBA00022490"/>
    </source>
</evidence>
<comment type="subcellular location">
    <subcellularLocation>
        <location evidence="1">Cytoplasm</location>
    </subcellularLocation>
</comment>